<sequence>MYKPIDISNYFIKKYSSIGALTPMKLIKLTYISYAWYMTLFKGKKFLLAEKPQAWEYGPVFPSLYSELRHYGKIGITRPIKPLLKKTVAISQDDSIFLDRMWSMYGEFGGIYLSAITHTTDSPWDRAYKKGRNTIIKDEDILEHYQSKLKNID</sequence>
<feature type="domain" description="Antitoxin SocA-like Panacea" evidence="1">
    <location>
        <begin position="26"/>
        <end position="124"/>
    </location>
</feature>
<evidence type="ECO:0000313" key="2">
    <source>
        <dbReference type="EMBL" id="SNR41129.1"/>
    </source>
</evidence>
<organism evidence="2 3">
    <name type="scientific">Dokdonia pacifica</name>
    <dbReference type="NCBI Taxonomy" id="1627892"/>
    <lineage>
        <taxon>Bacteria</taxon>
        <taxon>Pseudomonadati</taxon>
        <taxon>Bacteroidota</taxon>
        <taxon>Flavobacteriia</taxon>
        <taxon>Flavobacteriales</taxon>
        <taxon>Flavobacteriaceae</taxon>
        <taxon>Dokdonia</taxon>
    </lineage>
</organism>
<dbReference type="RefSeq" id="WP_089369984.1">
    <property type="nucleotide sequence ID" value="NZ_BMEP01000002.1"/>
</dbReference>
<accession>A0A238W617</accession>
<dbReference type="InterPro" id="IPR025272">
    <property type="entry name" value="SocA_Panacea"/>
</dbReference>
<proteinExistence type="predicted"/>
<dbReference type="OrthoDB" id="9799173at2"/>
<evidence type="ECO:0000259" key="1">
    <source>
        <dbReference type="Pfam" id="PF13274"/>
    </source>
</evidence>
<dbReference type="Pfam" id="PF13274">
    <property type="entry name" value="SocA_Panacea"/>
    <property type="match status" value="1"/>
</dbReference>
<protein>
    <submittedName>
        <fullName evidence="2">Uncharacterized phage-associated protein</fullName>
    </submittedName>
</protein>
<reference evidence="2 3" key="1">
    <citation type="submission" date="2017-06" db="EMBL/GenBank/DDBJ databases">
        <authorList>
            <person name="Kim H.J."/>
            <person name="Triplett B.A."/>
        </authorList>
    </citation>
    <scope>NUCLEOTIDE SEQUENCE [LARGE SCALE GENOMIC DNA]</scope>
    <source>
        <strain evidence="2 3">DSM 25597</strain>
    </source>
</reference>
<dbReference type="AlphaFoldDB" id="A0A238W617"/>
<name>A0A238W617_9FLAO</name>
<dbReference type="Proteomes" id="UP000198379">
    <property type="component" value="Unassembled WGS sequence"/>
</dbReference>
<gene>
    <name evidence="2" type="ORF">SAMN06265376_101659</name>
</gene>
<evidence type="ECO:0000313" key="3">
    <source>
        <dbReference type="Proteomes" id="UP000198379"/>
    </source>
</evidence>
<dbReference type="EMBL" id="FZNY01000001">
    <property type="protein sequence ID" value="SNR41129.1"/>
    <property type="molecule type" value="Genomic_DNA"/>
</dbReference>
<keyword evidence="3" id="KW-1185">Reference proteome</keyword>